<evidence type="ECO:0000313" key="1">
    <source>
        <dbReference type="EMBL" id="QHW35443.1"/>
    </source>
</evidence>
<geneLocation type="plasmid" evidence="1 2">
    <name>unnamed1</name>
</geneLocation>
<accession>A0A6C0PC98</accession>
<sequence length="161" mass="18704">MGHEPPNIIEELDFVLTHPDCNAAVVEKFYHNCLIIYKEVPLFSIVNHMRKVSPRVLNDWSRMNKTVQYWMSDLEPKRETEESTNNSIKVDVDLSGQTANKNGIYLVSWESSIEEHIVKAHFKARSLMVIDKRVDKLVVIGVSKVNSNLYHLYVKKRRHLG</sequence>
<dbReference type="AlphaFoldDB" id="A0A6C0PC98"/>
<gene>
    <name evidence="1" type="ORF">GZH47_31585</name>
</gene>
<keyword evidence="1" id="KW-0614">Plasmid</keyword>
<dbReference type="KEGG" id="prz:GZH47_31585"/>
<reference evidence="1 2" key="1">
    <citation type="submission" date="2020-02" db="EMBL/GenBank/DDBJ databases">
        <title>Paenibacillus sp. nov., isolated from rhizosphere soil of tomato.</title>
        <authorList>
            <person name="Weon H.-Y."/>
            <person name="Lee S.A."/>
        </authorList>
    </citation>
    <scope>NUCLEOTIDE SEQUENCE [LARGE SCALE GENOMIC DNA]</scope>
    <source>
        <strain evidence="1 2">14171R-81</strain>
        <plasmid evidence="1 2">unnamed1</plasmid>
    </source>
</reference>
<dbReference type="RefSeq" id="WP_162645589.1">
    <property type="nucleotide sequence ID" value="NZ_CP048287.1"/>
</dbReference>
<organism evidence="1 2">
    <name type="scientific">Paenibacillus rhizovicinus</name>
    <dbReference type="NCBI Taxonomy" id="2704463"/>
    <lineage>
        <taxon>Bacteria</taxon>
        <taxon>Bacillati</taxon>
        <taxon>Bacillota</taxon>
        <taxon>Bacilli</taxon>
        <taxon>Bacillales</taxon>
        <taxon>Paenibacillaceae</taxon>
        <taxon>Paenibacillus</taxon>
    </lineage>
</organism>
<dbReference type="Proteomes" id="UP000479114">
    <property type="component" value="Plasmid unnamed1"/>
</dbReference>
<keyword evidence="2" id="KW-1185">Reference proteome</keyword>
<proteinExistence type="predicted"/>
<dbReference type="EMBL" id="CP048287">
    <property type="protein sequence ID" value="QHW35443.1"/>
    <property type="molecule type" value="Genomic_DNA"/>
</dbReference>
<protein>
    <submittedName>
        <fullName evidence="1">Uncharacterized protein</fullName>
    </submittedName>
</protein>
<name>A0A6C0PC98_9BACL</name>
<evidence type="ECO:0000313" key="2">
    <source>
        <dbReference type="Proteomes" id="UP000479114"/>
    </source>
</evidence>